<keyword evidence="3" id="KW-1185">Reference proteome</keyword>
<organism evidence="2 3">
    <name type="scientific">Patagioenas fasciata monilis</name>
    <dbReference type="NCBI Taxonomy" id="372326"/>
    <lineage>
        <taxon>Eukaryota</taxon>
        <taxon>Metazoa</taxon>
        <taxon>Chordata</taxon>
        <taxon>Craniata</taxon>
        <taxon>Vertebrata</taxon>
        <taxon>Euteleostomi</taxon>
        <taxon>Archelosauria</taxon>
        <taxon>Archosauria</taxon>
        <taxon>Dinosauria</taxon>
        <taxon>Saurischia</taxon>
        <taxon>Theropoda</taxon>
        <taxon>Coelurosauria</taxon>
        <taxon>Aves</taxon>
        <taxon>Neognathae</taxon>
        <taxon>Neoaves</taxon>
        <taxon>Columbimorphae</taxon>
        <taxon>Columbiformes</taxon>
        <taxon>Columbidae</taxon>
        <taxon>Patagioenas</taxon>
    </lineage>
</organism>
<reference evidence="2 3" key="1">
    <citation type="submission" date="2016-02" db="EMBL/GenBank/DDBJ databases">
        <title>Band-tailed pigeon sequencing and assembly.</title>
        <authorList>
            <person name="Soares A.E."/>
            <person name="Novak B.J."/>
            <person name="Rice E.S."/>
            <person name="O'Connell B."/>
            <person name="Chang D."/>
            <person name="Weber S."/>
            <person name="Shapiro B."/>
        </authorList>
    </citation>
    <scope>NUCLEOTIDE SEQUENCE [LARGE SCALE GENOMIC DNA]</scope>
    <source>
        <strain evidence="2">BTP2013</strain>
        <tissue evidence="2">Blood</tissue>
    </source>
</reference>
<protein>
    <submittedName>
        <fullName evidence="2">Uncharacterized protein</fullName>
    </submittedName>
</protein>
<sequence>MDDGTSGDGDISMASDVTMDEGTYGDSDMSMANDVTMDEGTQPCGDKSIGSPSNNISLKKRMKKMNQMNQNVWLPKKGIKCRAPTAIARAGGWD</sequence>
<evidence type="ECO:0000313" key="2">
    <source>
        <dbReference type="EMBL" id="OPJ80717.1"/>
    </source>
</evidence>
<evidence type="ECO:0000256" key="1">
    <source>
        <dbReference type="SAM" id="MobiDB-lite"/>
    </source>
</evidence>
<feature type="region of interest" description="Disordered" evidence="1">
    <location>
        <begin position="1"/>
        <end position="55"/>
    </location>
</feature>
<gene>
    <name evidence="2" type="ORF">AV530_010970</name>
</gene>
<comment type="caution">
    <text evidence="2">The sequence shown here is derived from an EMBL/GenBank/DDBJ whole genome shotgun (WGS) entry which is preliminary data.</text>
</comment>
<evidence type="ECO:0000313" key="3">
    <source>
        <dbReference type="Proteomes" id="UP000190648"/>
    </source>
</evidence>
<accession>A0A1V4K9Z0</accession>
<dbReference type="EMBL" id="LSYS01004200">
    <property type="protein sequence ID" value="OPJ80717.1"/>
    <property type="molecule type" value="Genomic_DNA"/>
</dbReference>
<dbReference type="AlphaFoldDB" id="A0A1V4K9Z0"/>
<dbReference type="OrthoDB" id="9941921at2759"/>
<dbReference type="Proteomes" id="UP000190648">
    <property type="component" value="Unassembled WGS sequence"/>
</dbReference>
<proteinExistence type="predicted"/>
<name>A0A1V4K9Z0_PATFA</name>